<dbReference type="SUPFAM" id="SSF52540">
    <property type="entry name" value="P-loop containing nucleoside triphosphate hydrolases"/>
    <property type="match status" value="1"/>
</dbReference>
<dbReference type="Gene3D" id="1.10.10.60">
    <property type="entry name" value="Homeodomain-like"/>
    <property type="match status" value="1"/>
</dbReference>
<dbReference type="InterPro" id="IPR025662">
    <property type="entry name" value="Sigma_54_int_dom_ATP-bd_1"/>
</dbReference>
<keyword evidence="1" id="KW-0547">Nucleotide-binding</keyword>
<sequence>MSADSRLLVVDDEPDLRTLYEMTLLREGFALDSAGTVEDALALLESRRYDAVITDMRLPDGTGLDVLRWLDQRGRSERIVVITAYGSPENAVEALKAGAYDYLTKPVDLRQFRMVVASALGRVPRPESSASGLAARAAPSPSSTSATSASPSPFTTSPAASSSPSPFSAAPSSPSSAPFSSSPRPGGSASASSVASPVPAYAEASTSASGFGGPSGSASATTVAGQRPGPSPQDLDAPTVTPMGAAMVEASRKAAQPRGRVAAAGPVSALERLVGDSAAMRQVRELIEKVARSMAPVLLNGESGTGKELVARAIHDVSARRPQPFIAVNCGAIPEQLLEAEFFGYRKGAFTGATEDREGFFQAAQGGTLFLDEIGDLPLAMQSKLLRALQERSVRPVGAVAEMPVNVRLLSATHKDLAAEVLAGRFRQDLYYRLNVIQIRVPPLRERMEDLAPISARVLQRIATDAGVEPVPQLTAQALAALGRYSFPGNVRELENLLHRALALSGGDGIDVVDLGLPEAMLEAEEVPEAAVDTADLAQGVPLPAEAIGQAPLPSDLATYLDEVEKRLLLRALEQYRNNRTAAGASLGLSLRQMRYRMARLNISLGGDDA</sequence>
<evidence type="ECO:0000256" key="1">
    <source>
        <dbReference type="ARBA" id="ARBA00022741"/>
    </source>
</evidence>
<dbReference type="PROSITE" id="PS00675">
    <property type="entry name" value="SIGMA54_INTERACT_1"/>
    <property type="match status" value="1"/>
</dbReference>
<dbReference type="SMART" id="SM00382">
    <property type="entry name" value="AAA"/>
    <property type="match status" value="1"/>
</dbReference>
<evidence type="ECO:0000256" key="2">
    <source>
        <dbReference type="ARBA" id="ARBA00022840"/>
    </source>
</evidence>
<dbReference type="Pfam" id="PF02954">
    <property type="entry name" value="HTH_8"/>
    <property type="match status" value="1"/>
</dbReference>
<dbReference type="InterPro" id="IPR027417">
    <property type="entry name" value="P-loop_NTPase"/>
</dbReference>
<dbReference type="PRINTS" id="PR01590">
    <property type="entry name" value="HTHFIS"/>
</dbReference>
<reference evidence="10 11" key="1">
    <citation type="submission" date="2020-08" db="EMBL/GenBank/DDBJ databases">
        <title>Genomic Encyclopedia of Type Strains, Phase III (KMG-III): the genomes of soil and plant-associated and newly described type strains.</title>
        <authorList>
            <person name="Whitman W."/>
        </authorList>
    </citation>
    <scope>NUCLEOTIDE SEQUENCE [LARGE SCALE GENOMIC DNA]</scope>
    <source>
        <strain evidence="10 11">CECT 7247</strain>
    </source>
</reference>
<dbReference type="PROSITE" id="PS50045">
    <property type="entry name" value="SIGMA54_INTERACT_4"/>
    <property type="match status" value="1"/>
</dbReference>
<organism evidence="10 11">
    <name type="scientific">Roseateles terrae</name>
    <dbReference type="NCBI Taxonomy" id="431060"/>
    <lineage>
        <taxon>Bacteria</taxon>
        <taxon>Pseudomonadati</taxon>
        <taxon>Pseudomonadota</taxon>
        <taxon>Betaproteobacteria</taxon>
        <taxon>Burkholderiales</taxon>
        <taxon>Sphaerotilaceae</taxon>
        <taxon>Roseateles</taxon>
    </lineage>
</organism>
<dbReference type="PROSITE" id="PS50110">
    <property type="entry name" value="RESPONSE_REGULATORY"/>
    <property type="match status" value="1"/>
</dbReference>
<dbReference type="Gene3D" id="3.40.50.300">
    <property type="entry name" value="P-loop containing nucleotide triphosphate hydrolases"/>
    <property type="match status" value="1"/>
</dbReference>
<evidence type="ECO:0000313" key="11">
    <source>
        <dbReference type="Proteomes" id="UP000574369"/>
    </source>
</evidence>
<dbReference type="SUPFAM" id="SSF46689">
    <property type="entry name" value="Homeodomain-like"/>
    <property type="match status" value="1"/>
</dbReference>
<dbReference type="CDD" id="cd00009">
    <property type="entry name" value="AAA"/>
    <property type="match status" value="1"/>
</dbReference>
<dbReference type="InterPro" id="IPR002197">
    <property type="entry name" value="HTH_Fis"/>
</dbReference>
<dbReference type="Gene3D" id="3.40.50.2300">
    <property type="match status" value="1"/>
</dbReference>
<evidence type="ECO:0000256" key="6">
    <source>
        <dbReference type="PROSITE-ProRule" id="PRU00169"/>
    </source>
</evidence>
<dbReference type="PANTHER" id="PTHR32071">
    <property type="entry name" value="TRANSCRIPTIONAL REGULATORY PROTEIN"/>
    <property type="match status" value="1"/>
</dbReference>
<dbReference type="Pfam" id="PF00158">
    <property type="entry name" value="Sigma54_activat"/>
    <property type="match status" value="1"/>
</dbReference>
<comment type="caution">
    <text evidence="10">The sequence shown here is derived from an EMBL/GenBank/DDBJ whole genome shotgun (WGS) entry which is preliminary data.</text>
</comment>
<dbReference type="Pfam" id="PF00072">
    <property type="entry name" value="Response_reg"/>
    <property type="match status" value="1"/>
</dbReference>
<keyword evidence="3" id="KW-0805">Transcription regulation</keyword>
<dbReference type="InterPro" id="IPR002078">
    <property type="entry name" value="Sigma_54_int"/>
</dbReference>
<evidence type="ECO:0000256" key="4">
    <source>
        <dbReference type="ARBA" id="ARBA00023125"/>
    </source>
</evidence>
<dbReference type="EMBL" id="JACHXO010000004">
    <property type="protein sequence ID" value="MBB3195281.1"/>
    <property type="molecule type" value="Genomic_DNA"/>
</dbReference>
<keyword evidence="4" id="KW-0238">DNA-binding</keyword>
<dbReference type="Gene3D" id="1.10.8.60">
    <property type="match status" value="1"/>
</dbReference>
<dbReference type="PROSITE" id="PS00688">
    <property type="entry name" value="SIGMA54_INTERACT_3"/>
    <property type="match status" value="1"/>
</dbReference>
<feature type="compositionally biased region" description="Low complexity" evidence="7">
    <location>
        <begin position="216"/>
        <end position="225"/>
    </location>
</feature>
<evidence type="ECO:0000256" key="3">
    <source>
        <dbReference type="ARBA" id="ARBA00023015"/>
    </source>
</evidence>
<feature type="modified residue" description="4-aspartylphosphate" evidence="6">
    <location>
        <position position="55"/>
    </location>
</feature>
<keyword evidence="2" id="KW-0067">ATP-binding</keyword>
<accession>A0ABR6GT65</accession>
<feature type="region of interest" description="Disordered" evidence="7">
    <location>
        <begin position="124"/>
        <end position="239"/>
    </location>
</feature>
<dbReference type="InterPro" id="IPR003593">
    <property type="entry name" value="AAA+_ATPase"/>
</dbReference>
<dbReference type="SMART" id="SM00448">
    <property type="entry name" value="REC"/>
    <property type="match status" value="1"/>
</dbReference>
<dbReference type="InterPro" id="IPR058031">
    <property type="entry name" value="AAA_lid_NorR"/>
</dbReference>
<keyword evidence="11" id="KW-1185">Reference proteome</keyword>
<keyword evidence="5" id="KW-0804">Transcription</keyword>
<dbReference type="InterPro" id="IPR009057">
    <property type="entry name" value="Homeodomain-like_sf"/>
</dbReference>
<dbReference type="InterPro" id="IPR025943">
    <property type="entry name" value="Sigma_54_int_dom_ATP-bd_2"/>
</dbReference>
<name>A0ABR6GT65_9BURK</name>
<dbReference type="InterPro" id="IPR025944">
    <property type="entry name" value="Sigma_54_int_dom_CS"/>
</dbReference>
<dbReference type="InterPro" id="IPR001789">
    <property type="entry name" value="Sig_transdc_resp-reg_receiver"/>
</dbReference>
<feature type="compositionally biased region" description="Low complexity" evidence="7">
    <location>
        <begin position="128"/>
        <end position="209"/>
    </location>
</feature>
<evidence type="ECO:0000256" key="5">
    <source>
        <dbReference type="ARBA" id="ARBA00023163"/>
    </source>
</evidence>
<dbReference type="PANTHER" id="PTHR32071:SF100">
    <property type="entry name" value="RESPONSE REGULATOR PROTEIN PILR"/>
    <property type="match status" value="1"/>
</dbReference>
<evidence type="ECO:0000256" key="7">
    <source>
        <dbReference type="SAM" id="MobiDB-lite"/>
    </source>
</evidence>
<dbReference type="PROSITE" id="PS00676">
    <property type="entry name" value="SIGMA54_INTERACT_2"/>
    <property type="match status" value="1"/>
</dbReference>
<dbReference type="Pfam" id="PF25601">
    <property type="entry name" value="AAA_lid_14"/>
    <property type="match status" value="1"/>
</dbReference>
<feature type="domain" description="Sigma-54 factor interaction" evidence="8">
    <location>
        <begin position="273"/>
        <end position="503"/>
    </location>
</feature>
<proteinExistence type="predicted"/>
<feature type="domain" description="Response regulatory" evidence="9">
    <location>
        <begin position="6"/>
        <end position="120"/>
    </location>
</feature>
<dbReference type="SUPFAM" id="SSF52172">
    <property type="entry name" value="CheY-like"/>
    <property type="match status" value="1"/>
</dbReference>
<gene>
    <name evidence="10" type="ORF">FHS28_002684</name>
</gene>
<dbReference type="Proteomes" id="UP000574369">
    <property type="component" value="Unassembled WGS sequence"/>
</dbReference>
<keyword evidence="6" id="KW-0597">Phosphoprotein</keyword>
<dbReference type="InterPro" id="IPR011006">
    <property type="entry name" value="CheY-like_superfamily"/>
</dbReference>
<protein>
    <submittedName>
        <fullName evidence="10">Two-component system response regulator PilR (NtrC family)</fullName>
    </submittedName>
</protein>
<evidence type="ECO:0000259" key="8">
    <source>
        <dbReference type="PROSITE" id="PS50045"/>
    </source>
</evidence>
<dbReference type="RefSeq" id="WP_246410032.1">
    <property type="nucleotide sequence ID" value="NZ_JACHXO010000004.1"/>
</dbReference>
<evidence type="ECO:0000259" key="9">
    <source>
        <dbReference type="PROSITE" id="PS50110"/>
    </source>
</evidence>
<evidence type="ECO:0000313" key="10">
    <source>
        <dbReference type="EMBL" id="MBB3195281.1"/>
    </source>
</evidence>